<protein>
    <submittedName>
        <fullName evidence="2">Uncharacterized protein</fullName>
    </submittedName>
</protein>
<evidence type="ECO:0000313" key="3">
    <source>
        <dbReference type="Proteomes" id="UP000035904"/>
    </source>
</evidence>
<name>A0A0J1HX69_BACAN</name>
<gene>
    <name evidence="2" type="ORF">ABW01_12805</name>
</gene>
<proteinExistence type="predicted"/>
<evidence type="ECO:0000313" key="2">
    <source>
        <dbReference type="EMBL" id="KLV18258.1"/>
    </source>
</evidence>
<evidence type="ECO:0000256" key="1">
    <source>
        <dbReference type="SAM" id="SignalP"/>
    </source>
</evidence>
<feature type="signal peptide" evidence="1">
    <location>
        <begin position="1"/>
        <end position="27"/>
    </location>
</feature>
<dbReference type="AlphaFoldDB" id="A0A0J1HX69"/>
<organism evidence="2 3">
    <name type="scientific">Bacillus anthracis</name>
    <name type="common">anthrax bacterium</name>
    <dbReference type="NCBI Taxonomy" id="1392"/>
    <lineage>
        <taxon>Bacteria</taxon>
        <taxon>Bacillati</taxon>
        <taxon>Bacillota</taxon>
        <taxon>Bacilli</taxon>
        <taxon>Bacillales</taxon>
        <taxon>Bacillaceae</taxon>
        <taxon>Bacillus</taxon>
        <taxon>Bacillus cereus group</taxon>
    </lineage>
</organism>
<accession>A0A0J1HX69</accession>
<dbReference type="Proteomes" id="UP000035904">
    <property type="component" value="Unassembled WGS sequence"/>
</dbReference>
<reference evidence="2 3" key="1">
    <citation type="submission" date="2015-05" db="EMBL/GenBank/DDBJ databases">
        <title>Whole genome sequence and identification of bacterial endophytes from Costus igneus.</title>
        <authorList>
            <person name="Lee Y.P."/>
            <person name="Gan H.M."/>
            <person name="Eng W."/>
            <person name="Wheatley M.S."/>
            <person name="Caraballo A."/>
            <person name="Polter S."/>
            <person name="Savka M.A."/>
            <person name="Hudson A.O."/>
        </authorList>
    </citation>
    <scope>NUCLEOTIDE SEQUENCE [LARGE SCALE GENOMIC DNA]</scope>
    <source>
        <strain evidence="2 3">RIT375</strain>
    </source>
</reference>
<dbReference type="RefSeq" id="WP_016121566.1">
    <property type="nucleotide sequence ID" value="NZ_LDPG01000007.1"/>
</dbReference>
<comment type="caution">
    <text evidence="2">The sequence shown here is derived from an EMBL/GenBank/DDBJ whole genome shotgun (WGS) entry which is preliminary data.</text>
</comment>
<dbReference type="PATRIC" id="fig|1392.242.peg.5581"/>
<sequence>MFKLTLGKLGVGAIALGTMIPSTAAFAEETTPIPAVKYDQNTVASEVQNQELSVEVYDEHDKLVKVYSKEELEAFNAQFPANPTTAFQNIGTVSPLALNTTSFGKAQFSNSLWIKGGATFKKPQSVWVNSPGRTDGLGVAVYYEGKEKGKYRVNGAFEGGLNIPIAYLTKDYTYYSLQLRNLSLYGGTITLSEGMVFHQ</sequence>
<dbReference type="EMBL" id="LDPG01000007">
    <property type="protein sequence ID" value="KLV18258.1"/>
    <property type="molecule type" value="Genomic_DNA"/>
</dbReference>
<keyword evidence="1" id="KW-0732">Signal</keyword>
<feature type="chain" id="PRO_5005252955" evidence="1">
    <location>
        <begin position="28"/>
        <end position="199"/>
    </location>
</feature>